<dbReference type="Gene3D" id="3.20.20.70">
    <property type="entry name" value="Aldolase class I"/>
    <property type="match status" value="1"/>
</dbReference>
<evidence type="ECO:0000313" key="9">
    <source>
        <dbReference type="Proteomes" id="UP001322744"/>
    </source>
</evidence>
<proteinExistence type="predicted"/>
<dbReference type="InterPro" id="IPR007197">
    <property type="entry name" value="rSAM"/>
</dbReference>
<evidence type="ECO:0000259" key="7">
    <source>
        <dbReference type="PROSITE" id="PS51918"/>
    </source>
</evidence>
<dbReference type="InterPro" id="IPR050377">
    <property type="entry name" value="Radical_SAM_PqqE_MftC-like"/>
</dbReference>
<dbReference type="SUPFAM" id="SSF102114">
    <property type="entry name" value="Radical SAM enzymes"/>
    <property type="match status" value="1"/>
</dbReference>
<dbReference type="PANTHER" id="PTHR11228:SF7">
    <property type="entry name" value="PQQA PEPTIDE CYCLASE"/>
    <property type="match status" value="1"/>
</dbReference>
<evidence type="ECO:0000256" key="6">
    <source>
        <dbReference type="ARBA" id="ARBA00023014"/>
    </source>
</evidence>
<dbReference type="InterPro" id="IPR034391">
    <property type="entry name" value="AdoMet-like_SPASM_containing"/>
</dbReference>
<keyword evidence="4" id="KW-0479">Metal-binding</keyword>
<sequence length="338" mass="38785">MKNKIVKGITPGGERTVLGEVLPLDTPFLIQIFPVYACNFRCKYCVHSLPKDKHGYMSNETFMDIELYKKCIDDMTLFNKKIKMLRFAGWGEPLLHPNIAEMVKYAKEKDIAHSVDIVTNGYLLNEKVSLALVEAGLDKLRISIEGLSEAKYKDICGVDIDFKSLIKKLTFFYKNRGNTKVYIKIIDCALENEKEKKQFFDIFGEIADFIAIEYLTPAVDEIDYQSMVNGRELNVTQNGSLILNSKICPQPFYMLQVNPDGNVVPCCSASYPIILGNVSEKNIVDIWYSKKFKEFQRKMLDGVKNASDVCSRCKQYRYAMYKEDVLDDYAEKLKSLFE</sequence>
<dbReference type="InterPro" id="IPR023885">
    <property type="entry name" value="4Fe4S-binding_SPASM_dom"/>
</dbReference>
<feature type="domain" description="Radical SAM core" evidence="7">
    <location>
        <begin position="22"/>
        <end position="246"/>
    </location>
</feature>
<evidence type="ECO:0000256" key="3">
    <source>
        <dbReference type="ARBA" id="ARBA00022691"/>
    </source>
</evidence>
<dbReference type="CDD" id="cd01335">
    <property type="entry name" value="Radical_SAM"/>
    <property type="match status" value="1"/>
</dbReference>
<name>A0ABZ0U0W1_9FIRM</name>
<evidence type="ECO:0000256" key="5">
    <source>
        <dbReference type="ARBA" id="ARBA00023004"/>
    </source>
</evidence>
<protein>
    <submittedName>
        <fullName evidence="8">Radical SAM protein</fullName>
    </submittedName>
</protein>
<reference evidence="8 9" key="1">
    <citation type="submission" date="2023-12" db="EMBL/GenBank/DDBJ databases">
        <authorList>
            <person name="Manesh M.J.H."/>
            <person name="Bing R.G."/>
            <person name="Willard D.J."/>
            <person name="Kelly R.M."/>
        </authorList>
    </citation>
    <scope>NUCLEOTIDE SEQUENCE [LARGE SCALE GENOMIC DNA]</scope>
    <source>
        <strain evidence="8 9">DSM 8977</strain>
    </source>
</reference>
<dbReference type="EMBL" id="CP139957">
    <property type="protein sequence ID" value="WPX07800.1"/>
    <property type="molecule type" value="Genomic_DNA"/>
</dbReference>
<dbReference type="InterPro" id="IPR013785">
    <property type="entry name" value="Aldolase_TIM"/>
</dbReference>
<gene>
    <name evidence="8" type="ORF">SOJ16_001629</name>
</gene>
<dbReference type="Pfam" id="PF13186">
    <property type="entry name" value="SPASM"/>
    <property type="match status" value="1"/>
</dbReference>
<dbReference type="InterPro" id="IPR058240">
    <property type="entry name" value="rSAM_sf"/>
</dbReference>
<keyword evidence="9" id="KW-1185">Reference proteome</keyword>
<evidence type="ECO:0000256" key="1">
    <source>
        <dbReference type="ARBA" id="ARBA00001966"/>
    </source>
</evidence>
<evidence type="ECO:0000256" key="4">
    <source>
        <dbReference type="ARBA" id="ARBA00022723"/>
    </source>
</evidence>
<dbReference type="Proteomes" id="UP001322744">
    <property type="component" value="Chromosome"/>
</dbReference>
<dbReference type="Pfam" id="PF04055">
    <property type="entry name" value="Radical_SAM"/>
    <property type="match status" value="1"/>
</dbReference>
<dbReference type="CDD" id="cd21109">
    <property type="entry name" value="SPASM"/>
    <property type="match status" value="1"/>
</dbReference>
<accession>A0ABZ0U0W1</accession>
<dbReference type="RefSeq" id="WP_045175123.1">
    <property type="nucleotide sequence ID" value="NZ_CP139957.1"/>
</dbReference>
<keyword evidence="2" id="KW-0004">4Fe-4S</keyword>
<keyword evidence="3" id="KW-0949">S-adenosyl-L-methionine</keyword>
<dbReference type="PANTHER" id="PTHR11228">
    <property type="entry name" value="RADICAL SAM DOMAIN PROTEIN"/>
    <property type="match status" value="1"/>
</dbReference>
<comment type="cofactor">
    <cofactor evidence="1">
        <name>[4Fe-4S] cluster</name>
        <dbReference type="ChEBI" id="CHEBI:49883"/>
    </cofactor>
</comment>
<evidence type="ECO:0000256" key="2">
    <source>
        <dbReference type="ARBA" id="ARBA00022485"/>
    </source>
</evidence>
<dbReference type="SFLD" id="SFLDG01387">
    <property type="entry name" value="BtrN-like_SPASM_domain_contain"/>
    <property type="match status" value="1"/>
</dbReference>
<evidence type="ECO:0000313" key="8">
    <source>
        <dbReference type="EMBL" id="WPX07800.1"/>
    </source>
</evidence>
<dbReference type="PROSITE" id="PS51918">
    <property type="entry name" value="RADICAL_SAM"/>
    <property type="match status" value="1"/>
</dbReference>
<organism evidence="8 9">
    <name type="scientific">Anaerocellum danielii</name>
    <dbReference type="NCBI Taxonomy" id="1387557"/>
    <lineage>
        <taxon>Bacteria</taxon>
        <taxon>Bacillati</taxon>
        <taxon>Bacillota</taxon>
        <taxon>Bacillota incertae sedis</taxon>
        <taxon>Caldicellulosiruptorales</taxon>
        <taxon>Caldicellulosiruptoraceae</taxon>
        <taxon>Anaerocellum</taxon>
    </lineage>
</organism>
<keyword evidence="5" id="KW-0408">Iron</keyword>
<dbReference type="SFLD" id="SFLDS00029">
    <property type="entry name" value="Radical_SAM"/>
    <property type="match status" value="1"/>
</dbReference>
<dbReference type="SFLD" id="SFLDG01067">
    <property type="entry name" value="SPASM/twitch_domain_containing"/>
    <property type="match status" value="1"/>
</dbReference>
<keyword evidence="6" id="KW-0411">Iron-sulfur</keyword>